<sequence>MLAQVGNQGNVGNKNGNVVNENVQENVGNVIVNGNWVGCSYNELLACNPKEYDGKGGVVVLIRWIKKIESVHDMSGCSIDQKVKYTVEFCPSHEMQKLESELWNHDMVGAGHAAYTNRFHELARLVPHLVTSESRMIERYVYGLTLQIRRMVAVM</sequence>
<proteinExistence type="predicted"/>
<keyword evidence="2" id="KW-0548">Nucleotidyltransferase</keyword>
<name>A0A699JXV8_TANCI</name>
<accession>A0A699JXV8</accession>
<keyword evidence="2" id="KW-0695">RNA-directed DNA polymerase</keyword>
<protein>
    <submittedName>
        <fullName evidence="2">Reverse transcriptase domain-containing protein</fullName>
    </submittedName>
</protein>
<dbReference type="EMBL" id="BKCJ010460461">
    <property type="protein sequence ID" value="GFA64187.1"/>
    <property type="molecule type" value="Genomic_DNA"/>
</dbReference>
<feature type="domain" description="Retrotransposon gag" evidence="1">
    <location>
        <begin position="84"/>
        <end position="145"/>
    </location>
</feature>
<dbReference type="InterPro" id="IPR005162">
    <property type="entry name" value="Retrotrans_gag_dom"/>
</dbReference>
<dbReference type="Pfam" id="PF03732">
    <property type="entry name" value="Retrotrans_gag"/>
    <property type="match status" value="1"/>
</dbReference>
<evidence type="ECO:0000313" key="2">
    <source>
        <dbReference type="EMBL" id="GFA64187.1"/>
    </source>
</evidence>
<dbReference type="GO" id="GO:0003964">
    <property type="term" value="F:RNA-directed DNA polymerase activity"/>
    <property type="evidence" value="ECO:0007669"/>
    <property type="project" value="UniProtKB-KW"/>
</dbReference>
<reference evidence="2" key="1">
    <citation type="journal article" date="2019" name="Sci. Rep.">
        <title>Draft genome of Tanacetum cinerariifolium, the natural source of mosquito coil.</title>
        <authorList>
            <person name="Yamashiro T."/>
            <person name="Shiraishi A."/>
            <person name="Satake H."/>
            <person name="Nakayama K."/>
        </authorList>
    </citation>
    <scope>NUCLEOTIDE SEQUENCE</scope>
</reference>
<dbReference type="AlphaFoldDB" id="A0A699JXV8"/>
<evidence type="ECO:0000259" key="1">
    <source>
        <dbReference type="Pfam" id="PF03732"/>
    </source>
</evidence>
<comment type="caution">
    <text evidence="2">The sequence shown here is derived from an EMBL/GenBank/DDBJ whole genome shotgun (WGS) entry which is preliminary data.</text>
</comment>
<gene>
    <name evidence="2" type="ORF">Tci_636159</name>
</gene>
<keyword evidence="2" id="KW-0808">Transferase</keyword>
<organism evidence="2">
    <name type="scientific">Tanacetum cinerariifolium</name>
    <name type="common">Dalmatian daisy</name>
    <name type="synonym">Chrysanthemum cinerariifolium</name>
    <dbReference type="NCBI Taxonomy" id="118510"/>
    <lineage>
        <taxon>Eukaryota</taxon>
        <taxon>Viridiplantae</taxon>
        <taxon>Streptophyta</taxon>
        <taxon>Embryophyta</taxon>
        <taxon>Tracheophyta</taxon>
        <taxon>Spermatophyta</taxon>
        <taxon>Magnoliopsida</taxon>
        <taxon>eudicotyledons</taxon>
        <taxon>Gunneridae</taxon>
        <taxon>Pentapetalae</taxon>
        <taxon>asterids</taxon>
        <taxon>campanulids</taxon>
        <taxon>Asterales</taxon>
        <taxon>Asteraceae</taxon>
        <taxon>Asteroideae</taxon>
        <taxon>Anthemideae</taxon>
        <taxon>Anthemidinae</taxon>
        <taxon>Tanacetum</taxon>
    </lineage>
</organism>